<reference evidence="6 7" key="2">
    <citation type="journal article" date="2003" name="Infect. Immun.">
        <title>Characterization and pathogenic significance of Vibrio vulnificus antigens preferentially expressed in septicemic patients.</title>
        <authorList>
            <person name="Kim Y.R."/>
            <person name="Lee S.E."/>
            <person name="Kim C.M."/>
            <person name="Kim S.Y."/>
            <person name="Shin E.K."/>
            <person name="Shin D.H."/>
            <person name="Chung S.S."/>
            <person name="Choy H.E."/>
            <person name="Progulske-Fox A."/>
            <person name="Hillman J.D."/>
            <person name="Handfield M."/>
            <person name="Rhee J.H."/>
        </authorList>
    </citation>
    <scope>NUCLEOTIDE SEQUENCE [LARGE SCALE GENOMIC DNA]</scope>
    <source>
        <strain evidence="6 7">CMCP6</strain>
    </source>
</reference>
<evidence type="ECO:0000313" key="7">
    <source>
        <dbReference type="Proteomes" id="UP000002275"/>
    </source>
</evidence>
<dbReference type="SMART" id="SM00382">
    <property type="entry name" value="AAA"/>
    <property type="match status" value="1"/>
</dbReference>
<name>A0A3Q0L141_VIBVU</name>
<protein>
    <submittedName>
        <fullName evidence="6">ABC transporter, ATP-binding protein</fullName>
    </submittedName>
</protein>
<dbReference type="SUPFAM" id="SSF52540">
    <property type="entry name" value="P-loop containing nucleoside triphosphate hydrolases"/>
    <property type="match status" value="1"/>
</dbReference>
<reference evidence="6 7" key="3">
    <citation type="journal article" date="2011" name="Mol. Syst. Biol.">
        <title>Integrative genome-scale metabolic analysis of Vibrio vulnificus for drug targeting and discovery.</title>
        <authorList>
            <person name="Kim H.U."/>
            <person name="Kim S.Y."/>
            <person name="Jeong H."/>
            <person name="Kim T.Y."/>
            <person name="Kim J.J."/>
            <person name="Choy H.E."/>
            <person name="Yi K.Y."/>
            <person name="Rhee J.H."/>
            <person name="Lee S.Y."/>
        </authorList>
    </citation>
    <scope>NUCLEOTIDE SEQUENCE [LARGE SCALE GENOMIC DNA]</scope>
    <source>
        <strain evidence="6 7">CMCP6</strain>
    </source>
</reference>
<dbReference type="GO" id="GO:0005524">
    <property type="term" value="F:ATP binding"/>
    <property type="evidence" value="ECO:0007669"/>
    <property type="project" value="UniProtKB-KW"/>
</dbReference>
<feature type="region of interest" description="Disordered" evidence="4">
    <location>
        <begin position="234"/>
        <end position="273"/>
    </location>
</feature>
<dbReference type="GO" id="GO:0016887">
    <property type="term" value="F:ATP hydrolysis activity"/>
    <property type="evidence" value="ECO:0007669"/>
    <property type="project" value="InterPro"/>
</dbReference>
<dbReference type="Proteomes" id="UP000002275">
    <property type="component" value="Chromosome I"/>
</dbReference>
<dbReference type="RefSeq" id="WP_011078138.1">
    <property type="nucleotide sequence ID" value="NC_004459.3"/>
</dbReference>
<dbReference type="PANTHER" id="PTHR43023:SF3">
    <property type="entry name" value="PROTEIN TRIGALACTOSYLDIACYLGLYCEROL 3, CHLOROPLASTIC"/>
    <property type="match status" value="1"/>
</dbReference>
<keyword evidence="3 6" id="KW-0067">ATP-binding</keyword>
<dbReference type="AlphaFoldDB" id="A0A3Q0L141"/>
<reference evidence="7" key="1">
    <citation type="submission" date="2002-12" db="EMBL/GenBank/DDBJ databases">
        <title>Complete genome sequence of Vibrio vulnificus CMCP6.</title>
        <authorList>
            <person name="Rhee J.H."/>
            <person name="Kim S.Y."/>
            <person name="Chung S.S."/>
            <person name="Kim J.J."/>
            <person name="Moon Y.H."/>
            <person name="Jeong H."/>
            <person name="Choy H.E."/>
        </authorList>
    </citation>
    <scope>NUCLEOTIDE SEQUENCE [LARGE SCALE GENOMIC DNA]</scope>
    <source>
        <strain evidence="7">CMCP6</strain>
    </source>
</reference>
<organism evidence="6 7">
    <name type="scientific">Vibrio vulnificus (strain CMCP6)</name>
    <dbReference type="NCBI Taxonomy" id="216895"/>
    <lineage>
        <taxon>Bacteria</taxon>
        <taxon>Pseudomonadati</taxon>
        <taxon>Pseudomonadota</taxon>
        <taxon>Gammaproteobacteria</taxon>
        <taxon>Vibrionales</taxon>
        <taxon>Vibrionaceae</taxon>
        <taxon>Vibrio</taxon>
    </lineage>
</organism>
<dbReference type="InterPro" id="IPR003593">
    <property type="entry name" value="AAA+_ATPase"/>
</dbReference>
<feature type="domain" description="ABC transporter" evidence="5">
    <location>
        <begin position="14"/>
        <end position="252"/>
    </location>
</feature>
<dbReference type="PANTHER" id="PTHR43023">
    <property type="entry name" value="PROTEIN TRIGALACTOSYLDIACYLGLYCEROL 3, CHLOROPLASTIC"/>
    <property type="match status" value="1"/>
</dbReference>
<dbReference type="KEGG" id="vvu:VV1_0010"/>
<proteinExistence type="predicted"/>
<keyword evidence="2" id="KW-0547">Nucleotide-binding</keyword>
<dbReference type="PROSITE" id="PS00211">
    <property type="entry name" value="ABC_TRANSPORTER_1"/>
    <property type="match status" value="1"/>
</dbReference>
<dbReference type="PROSITE" id="PS50893">
    <property type="entry name" value="ABC_TRANSPORTER_2"/>
    <property type="match status" value="1"/>
</dbReference>
<dbReference type="EMBL" id="AE016795">
    <property type="protein sequence ID" value="AAO08555.1"/>
    <property type="molecule type" value="Genomic_DNA"/>
</dbReference>
<evidence type="ECO:0000256" key="3">
    <source>
        <dbReference type="ARBA" id="ARBA00022840"/>
    </source>
</evidence>
<evidence type="ECO:0000256" key="2">
    <source>
        <dbReference type="ARBA" id="ARBA00022741"/>
    </source>
</evidence>
<dbReference type="InterPro" id="IPR003439">
    <property type="entry name" value="ABC_transporter-like_ATP-bd"/>
</dbReference>
<dbReference type="Gene3D" id="3.40.50.300">
    <property type="entry name" value="P-loop containing nucleotide triphosphate hydrolases"/>
    <property type="match status" value="1"/>
</dbReference>
<accession>A0A3Q0L141</accession>
<keyword evidence="1" id="KW-0813">Transport</keyword>
<sequence>MNSKINDPKNDEAVVVTGLKMGYGEKILLENASFSVKRGEILVILGGSGCGKSSLMKHIIGLYEPISGDITINGKSIVGAGETEKASIQRQLGVMYQSGALFGSLSILENVRFPLDQFTDLGMAEKNKISRTLLELLEMGYSAELMPSQLSGGMLKRAGIARAMAIGANILILDEPSAGLDPITAANLDQTILNLRESLGYTFIIVTHELQSIFSIADRAIMLDPLSKSIIAEGHPSDLRDQSSDTRVRQFFNRKPDVQKSDEQKEESELSNG</sequence>
<evidence type="ECO:0000259" key="5">
    <source>
        <dbReference type="PROSITE" id="PS50893"/>
    </source>
</evidence>
<dbReference type="InterPro" id="IPR017871">
    <property type="entry name" value="ABC_transporter-like_CS"/>
</dbReference>
<dbReference type="InterPro" id="IPR027417">
    <property type="entry name" value="P-loop_NTPase"/>
</dbReference>
<evidence type="ECO:0000256" key="4">
    <source>
        <dbReference type="SAM" id="MobiDB-lite"/>
    </source>
</evidence>
<gene>
    <name evidence="6" type="ordered locus">VV1_0010</name>
</gene>
<evidence type="ECO:0000256" key="1">
    <source>
        <dbReference type="ARBA" id="ARBA00022448"/>
    </source>
</evidence>
<evidence type="ECO:0000313" key="6">
    <source>
        <dbReference type="EMBL" id="AAO08555.1"/>
    </source>
</evidence>
<dbReference type="Pfam" id="PF00005">
    <property type="entry name" value="ABC_tran"/>
    <property type="match status" value="1"/>
</dbReference>
<feature type="compositionally biased region" description="Basic and acidic residues" evidence="4">
    <location>
        <begin position="235"/>
        <end position="263"/>
    </location>
</feature>